<evidence type="ECO:0000313" key="2">
    <source>
        <dbReference type="EMBL" id="KAA1428083.1"/>
    </source>
</evidence>
<dbReference type="Gene3D" id="2.60.120.590">
    <property type="entry name" value="Alpha-ketoglutarate-dependent dioxygenase AlkB-like"/>
    <property type="match status" value="1"/>
</dbReference>
<dbReference type="PANTHER" id="PTHR12463:SF1">
    <property type="entry name" value="2-OXOGLUTARATE AND FE-DEPENDENT OXYGENASE FAMILY PROTEIN"/>
    <property type="match status" value="1"/>
</dbReference>
<keyword evidence="2" id="KW-0560">Oxidoreductase</keyword>
<dbReference type="AlphaFoldDB" id="A0A5B1M5F2"/>
<protein>
    <submittedName>
        <fullName evidence="2">Alpha-ketoglutarate-dependent dioxygenase AlkB</fullName>
    </submittedName>
</protein>
<keyword evidence="3" id="KW-1185">Reference proteome</keyword>
<reference evidence="2 3" key="2">
    <citation type="submission" date="2019-09" db="EMBL/GenBank/DDBJ databases">
        <authorList>
            <person name="Jin C."/>
        </authorList>
    </citation>
    <scope>NUCLEOTIDE SEQUENCE [LARGE SCALE GENOMIC DNA]</scope>
    <source>
        <strain evidence="2 3">BN140041</strain>
    </source>
</reference>
<accession>A0A5B1M5F2</accession>
<dbReference type="Pfam" id="PF13532">
    <property type="entry name" value="2OG-FeII_Oxy_2"/>
    <property type="match status" value="1"/>
</dbReference>
<dbReference type="GO" id="GO:0070988">
    <property type="term" value="P:demethylation"/>
    <property type="evidence" value="ECO:0007669"/>
    <property type="project" value="InterPro"/>
</dbReference>
<gene>
    <name evidence="2" type="ORF">F0U47_09845</name>
</gene>
<dbReference type="InterPro" id="IPR005123">
    <property type="entry name" value="Oxoglu/Fe-dep_dioxygenase_dom"/>
</dbReference>
<dbReference type="InterPro" id="IPR027450">
    <property type="entry name" value="AlkB-like"/>
</dbReference>
<dbReference type="Proteomes" id="UP000324351">
    <property type="component" value="Unassembled WGS sequence"/>
</dbReference>
<dbReference type="GO" id="GO:0051213">
    <property type="term" value="F:dioxygenase activity"/>
    <property type="evidence" value="ECO:0007669"/>
    <property type="project" value="UniProtKB-KW"/>
</dbReference>
<keyword evidence="2" id="KW-0223">Dioxygenase</keyword>
<name>A0A5B1M5F2_9ACTN</name>
<dbReference type="InterPro" id="IPR032857">
    <property type="entry name" value="ALKBH4"/>
</dbReference>
<evidence type="ECO:0000259" key="1">
    <source>
        <dbReference type="PROSITE" id="PS51471"/>
    </source>
</evidence>
<dbReference type="GO" id="GO:0032451">
    <property type="term" value="F:demethylase activity"/>
    <property type="evidence" value="ECO:0007669"/>
    <property type="project" value="TreeGrafter"/>
</dbReference>
<sequence length="185" mass="20272">MRGVPEQPAGLAYEADLLTAAEESDLLGRFRGLGLEPVVMRGAASRRRVGHFGVGYDFDSAGTAPAEPIPDYLLRLRDRAAVLAGTEPSAFVEALVTQYPPGATIGWHRDARVFGSVVVGVSLGSDAVMRFQRRAAGGERRVFEQPLARRSAYVLTGAARWTWQHSVPPVPEERWSVTFRQLRRA</sequence>
<organism evidence="2 3">
    <name type="scientific">Nocardioides antri</name>
    <dbReference type="NCBI Taxonomy" id="2607659"/>
    <lineage>
        <taxon>Bacteria</taxon>
        <taxon>Bacillati</taxon>
        <taxon>Actinomycetota</taxon>
        <taxon>Actinomycetes</taxon>
        <taxon>Propionibacteriales</taxon>
        <taxon>Nocardioidaceae</taxon>
        <taxon>Nocardioides</taxon>
    </lineage>
</organism>
<comment type="caution">
    <text evidence="2">The sequence shown here is derived from an EMBL/GenBank/DDBJ whole genome shotgun (WGS) entry which is preliminary data.</text>
</comment>
<dbReference type="InterPro" id="IPR037151">
    <property type="entry name" value="AlkB-like_sf"/>
</dbReference>
<dbReference type="SUPFAM" id="SSF51197">
    <property type="entry name" value="Clavaminate synthase-like"/>
    <property type="match status" value="1"/>
</dbReference>
<dbReference type="PANTHER" id="PTHR12463">
    <property type="entry name" value="OXYGENASE-RELATED"/>
    <property type="match status" value="1"/>
</dbReference>
<proteinExistence type="predicted"/>
<evidence type="ECO:0000313" key="3">
    <source>
        <dbReference type="Proteomes" id="UP000324351"/>
    </source>
</evidence>
<reference evidence="2 3" key="1">
    <citation type="submission" date="2019-09" db="EMBL/GenBank/DDBJ databases">
        <title>Nocardioides panacisoli sp. nov., isolated from the soil of a ginseng field.</title>
        <authorList>
            <person name="Cho C."/>
        </authorList>
    </citation>
    <scope>NUCLEOTIDE SEQUENCE [LARGE SCALE GENOMIC DNA]</scope>
    <source>
        <strain evidence="2 3">BN140041</strain>
    </source>
</reference>
<feature type="domain" description="Fe2OG dioxygenase" evidence="1">
    <location>
        <begin position="90"/>
        <end position="183"/>
    </location>
</feature>
<dbReference type="PROSITE" id="PS51471">
    <property type="entry name" value="FE2OG_OXY"/>
    <property type="match status" value="1"/>
</dbReference>
<dbReference type="EMBL" id="VUJW01000003">
    <property type="protein sequence ID" value="KAA1428083.1"/>
    <property type="molecule type" value="Genomic_DNA"/>
</dbReference>